<sequence>MSRKERLNAKLFDLQLKKNECRSRLKQALNQEVGLEKEGLKGKRKRERDEEEKRRAEFEKHLKEQGLNPDRYYRMHQTQETQDLKEKVKKSKKNPNEVDIYGDEVQYRSFKRRTKQVSYSKEEYEKQKVTLGDDFYRGMQNLTYGADAKDTPERIEALVNDLQNQVNKREAFSRRRPWNEEKDIDFINERNRKFNAKVARAFDPYTVEIRENLERGTAL</sequence>
<accession>A0A6B2LGT1</accession>
<dbReference type="GO" id="GO:0071014">
    <property type="term" value="C:post-mRNA release spliceosomal complex"/>
    <property type="evidence" value="ECO:0007669"/>
    <property type="project" value="TreeGrafter"/>
</dbReference>
<keyword evidence="4 7" id="KW-0747">Spliceosome</keyword>
<evidence type="ECO:0000256" key="2">
    <source>
        <dbReference type="ARBA" id="ARBA00010028"/>
    </source>
</evidence>
<dbReference type="PANTHER" id="PTHR13264:SF5">
    <property type="entry name" value="PRE-MRNA-SPLICING FACTOR SYF2"/>
    <property type="match status" value="1"/>
</dbReference>
<evidence type="ECO:0000256" key="1">
    <source>
        <dbReference type="ARBA" id="ARBA00004123"/>
    </source>
</evidence>
<keyword evidence="3 7" id="KW-0507">mRNA processing</keyword>
<dbReference type="GO" id="GO:0000974">
    <property type="term" value="C:Prp19 complex"/>
    <property type="evidence" value="ECO:0007669"/>
    <property type="project" value="TreeGrafter"/>
</dbReference>
<evidence type="ECO:0000256" key="5">
    <source>
        <dbReference type="ARBA" id="ARBA00023187"/>
    </source>
</evidence>
<dbReference type="InterPro" id="IPR013260">
    <property type="entry name" value="mRNA_splic_SYF2"/>
</dbReference>
<evidence type="ECO:0000313" key="9">
    <source>
        <dbReference type="EMBL" id="NDV36030.1"/>
    </source>
</evidence>
<dbReference type="EMBL" id="GIBP01007061">
    <property type="protein sequence ID" value="NDV36030.1"/>
    <property type="molecule type" value="Transcribed_RNA"/>
</dbReference>
<evidence type="ECO:0000256" key="7">
    <source>
        <dbReference type="RuleBase" id="RU367148"/>
    </source>
</evidence>
<dbReference type="PANTHER" id="PTHR13264">
    <property type="entry name" value="GCIP-INTERACTING PROTEIN P29"/>
    <property type="match status" value="1"/>
</dbReference>
<comment type="subcellular location">
    <subcellularLocation>
        <location evidence="1 7">Nucleus</location>
    </subcellularLocation>
</comment>
<protein>
    <recommendedName>
        <fullName evidence="7">Pre-mRNA-splicing factor SYF2</fullName>
    </recommendedName>
</protein>
<evidence type="ECO:0000256" key="4">
    <source>
        <dbReference type="ARBA" id="ARBA00022728"/>
    </source>
</evidence>
<dbReference type="Pfam" id="PF08231">
    <property type="entry name" value="SYF2"/>
    <property type="match status" value="1"/>
</dbReference>
<feature type="region of interest" description="Disordered" evidence="8">
    <location>
        <begin position="32"/>
        <end position="67"/>
    </location>
</feature>
<proteinExistence type="inferred from homology"/>
<evidence type="ECO:0000256" key="6">
    <source>
        <dbReference type="ARBA" id="ARBA00023242"/>
    </source>
</evidence>
<comment type="similarity">
    <text evidence="2 7">Belongs to the SYF2 family.</text>
</comment>
<dbReference type="AlphaFoldDB" id="A0A6B2LGT1"/>
<dbReference type="GO" id="GO:0071013">
    <property type="term" value="C:catalytic step 2 spliceosome"/>
    <property type="evidence" value="ECO:0007669"/>
    <property type="project" value="TreeGrafter"/>
</dbReference>
<dbReference type="GO" id="GO:0000398">
    <property type="term" value="P:mRNA splicing, via spliceosome"/>
    <property type="evidence" value="ECO:0007669"/>
    <property type="project" value="UniProtKB-UniRule"/>
</dbReference>
<comment type="subunit">
    <text evidence="7">May be part of a spliceosome complex.</text>
</comment>
<keyword evidence="5 7" id="KW-0508">mRNA splicing</keyword>
<organism evidence="9">
    <name type="scientific">Arcella intermedia</name>
    <dbReference type="NCBI Taxonomy" id="1963864"/>
    <lineage>
        <taxon>Eukaryota</taxon>
        <taxon>Amoebozoa</taxon>
        <taxon>Tubulinea</taxon>
        <taxon>Elardia</taxon>
        <taxon>Arcellinida</taxon>
        <taxon>Sphaerothecina</taxon>
        <taxon>Arcellidae</taxon>
        <taxon>Arcella</taxon>
    </lineage>
</organism>
<feature type="compositionally biased region" description="Basic and acidic residues" evidence="8">
    <location>
        <begin position="34"/>
        <end position="64"/>
    </location>
</feature>
<keyword evidence="6 7" id="KW-0539">Nucleus</keyword>
<evidence type="ECO:0000256" key="3">
    <source>
        <dbReference type="ARBA" id="ARBA00022664"/>
    </source>
</evidence>
<reference evidence="9" key="1">
    <citation type="journal article" date="2020" name="J. Eukaryot. Microbiol.">
        <title>De novo Sequencing, Assembly and Annotation of the Transcriptome for the Free-Living Testate Amoeba Arcella intermedia.</title>
        <authorList>
            <person name="Ribeiro G.M."/>
            <person name="Porfirio-Sousa A.L."/>
            <person name="Maurer-Alcala X.X."/>
            <person name="Katz L.A."/>
            <person name="Lahr D.J.G."/>
        </authorList>
    </citation>
    <scope>NUCLEOTIDE SEQUENCE</scope>
</reference>
<evidence type="ECO:0000256" key="8">
    <source>
        <dbReference type="SAM" id="MobiDB-lite"/>
    </source>
</evidence>
<name>A0A6B2LGT1_9EUKA</name>
<comment type="function">
    <text evidence="7">Involved in pre-mRNA splicing.</text>
</comment>